<comment type="caution">
    <text evidence="6">The sequence shown here is derived from an EMBL/GenBank/DDBJ whole genome shotgun (WGS) entry which is preliminary data.</text>
</comment>
<evidence type="ECO:0000256" key="1">
    <source>
        <dbReference type="ARBA" id="ARBA00008773"/>
    </source>
</evidence>
<evidence type="ECO:0000313" key="6">
    <source>
        <dbReference type="EMBL" id="KAD5803706.1"/>
    </source>
</evidence>
<dbReference type="Pfam" id="PF00332">
    <property type="entry name" value="Glyco_hydro_17"/>
    <property type="match status" value="1"/>
</dbReference>
<evidence type="ECO:0008006" key="8">
    <source>
        <dbReference type="Google" id="ProtNLM"/>
    </source>
</evidence>
<evidence type="ECO:0000313" key="7">
    <source>
        <dbReference type="Proteomes" id="UP000326396"/>
    </source>
</evidence>
<dbReference type="AlphaFoldDB" id="A0A5N6P5U1"/>
<keyword evidence="7" id="KW-1185">Reference proteome</keyword>
<dbReference type="SUPFAM" id="SSF51445">
    <property type="entry name" value="(Trans)glycosidases"/>
    <property type="match status" value="1"/>
</dbReference>
<protein>
    <recommendedName>
        <fullName evidence="8">Glucan endo-1,3-beta-D-glucosidase</fullName>
    </recommendedName>
</protein>
<evidence type="ECO:0000256" key="4">
    <source>
        <dbReference type="RuleBase" id="RU004335"/>
    </source>
</evidence>
<dbReference type="Gene3D" id="3.20.20.80">
    <property type="entry name" value="Glycosidases"/>
    <property type="match status" value="1"/>
</dbReference>
<feature type="chain" id="PRO_5024302869" description="Glucan endo-1,3-beta-D-glucosidase" evidence="5">
    <location>
        <begin position="20"/>
        <end position="420"/>
    </location>
</feature>
<reference evidence="6 7" key="1">
    <citation type="submission" date="2019-05" db="EMBL/GenBank/DDBJ databases">
        <title>Mikania micrantha, genome provides insights into the molecular mechanism of rapid growth.</title>
        <authorList>
            <person name="Liu B."/>
        </authorList>
    </citation>
    <scope>NUCLEOTIDE SEQUENCE [LARGE SCALE GENOMIC DNA]</scope>
    <source>
        <strain evidence="6">NLD-2019</strain>
        <tissue evidence="6">Leaf</tissue>
    </source>
</reference>
<dbReference type="EMBL" id="SZYD01000007">
    <property type="protein sequence ID" value="KAD5803706.1"/>
    <property type="molecule type" value="Genomic_DNA"/>
</dbReference>
<dbReference type="GO" id="GO:0005975">
    <property type="term" value="P:carbohydrate metabolic process"/>
    <property type="evidence" value="ECO:0007669"/>
    <property type="project" value="InterPro"/>
</dbReference>
<proteinExistence type="inferred from homology"/>
<name>A0A5N6P5U1_9ASTR</name>
<dbReference type="InterPro" id="IPR044965">
    <property type="entry name" value="Glyco_hydro_17_plant"/>
</dbReference>
<organism evidence="6 7">
    <name type="scientific">Mikania micrantha</name>
    <name type="common">bitter vine</name>
    <dbReference type="NCBI Taxonomy" id="192012"/>
    <lineage>
        <taxon>Eukaryota</taxon>
        <taxon>Viridiplantae</taxon>
        <taxon>Streptophyta</taxon>
        <taxon>Embryophyta</taxon>
        <taxon>Tracheophyta</taxon>
        <taxon>Spermatophyta</taxon>
        <taxon>Magnoliopsida</taxon>
        <taxon>eudicotyledons</taxon>
        <taxon>Gunneridae</taxon>
        <taxon>Pentapetalae</taxon>
        <taxon>asterids</taxon>
        <taxon>campanulids</taxon>
        <taxon>Asterales</taxon>
        <taxon>Asteraceae</taxon>
        <taxon>Asteroideae</taxon>
        <taxon>Heliantheae alliance</taxon>
        <taxon>Eupatorieae</taxon>
        <taxon>Mikania</taxon>
    </lineage>
</organism>
<keyword evidence="5" id="KW-0732">Signal</keyword>
<feature type="signal peptide" evidence="5">
    <location>
        <begin position="1"/>
        <end position="19"/>
    </location>
</feature>
<keyword evidence="3" id="KW-0326">Glycosidase</keyword>
<accession>A0A5N6P5U1</accession>
<dbReference type="OrthoDB" id="941679at2759"/>
<dbReference type="PANTHER" id="PTHR32227">
    <property type="entry name" value="GLUCAN ENDO-1,3-BETA-GLUCOSIDASE BG1-RELATED-RELATED"/>
    <property type="match status" value="1"/>
</dbReference>
<keyword evidence="2" id="KW-0378">Hydrolase</keyword>
<dbReference type="InterPro" id="IPR000490">
    <property type="entry name" value="Glyco_hydro_17"/>
</dbReference>
<evidence type="ECO:0000256" key="5">
    <source>
        <dbReference type="SAM" id="SignalP"/>
    </source>
</evidence>
<comment type="similarity">
    <text evidence="1 4">Belongs to the glycosyl hydrolase 17 family.</text>
</comment>
<evidence type="ECO:0000256" key="3">
    <source>
        <dbReference type="ARBA" id="ARBA00023295"/>
    </source>
</evidence>
<dbReference type="Proteomes" id="UP000326396">
    <property type="component" value="Linkage Group LG15"/>
</dbReference>
<dbReference type="InterPro" id="IPR017853">
    <property type="entry name" value="GH"/>
</dbReference>
<dbReference type="GO" id="GO:0004553">
    <property type="term" value="F:hydrolase activity, hydrolyzing O-glycosyl compounds"/>
    <property type="evidence" value="ECO:0007669"/>
    <property type="project" value="InterPro"/>
</dbReference>
<evidence type="ECO:0000256" key="2">
    <source>
        <dbReference type="ARBA" id="ARBA00022801"/>
    </source>
</evidence>
<sequence length="420" mass="46258">MALVFTSFLYLIAFSGAVASNKIGINYGRLGNNLPSPARSIELLQNMNVGRVKLYDADYEILNLLSGKNIDVAITVANDEIAGIAANQRLADQWVYEHVVTHYPNTRIRFVLVGHEVFSSINTTQDMQIARDLVPAIRRVKNTLRARGIRNVKVGTPLAMDMMETTYPPSSGSFKPELLEFMVPLLKFINGTKSSFFVDVYPYFAWFQSQAMNQTSINLDFALLRTGNESYTDPQTGLVYKNLLDQMLDSVVYAMAKLGYDDVNLAISETGWPHEGGPGATRENAAEYNNNLIRKMSAGSSNGTPARPNMRHDGCIFGDPSLIIQHRMRFNDPTSVFGCRLQSGNKSDEQIGWCGGCCGRRGVSNSVGAAEGDGMRADPVGAVVGGGRWGEISSDRFGGGWRSKIRSDCETLQGWKRVKH</sequence>
<gene>
    <name evidence="6" type="ORF">E3N88_15066</name>
</gene>